<sequence length="108" mass="11806">MLMVKAIIRPEKASIVLSELCDAGFPAVTKFDVAGRGKQRGVKVGEIFYDEIPKQMLLIVIKDEDKDDIISIITKNAKTGTKGAFGDGKIFVTPVEEAYTISSNTKEL</sequence>
<dbReference type="SUPFAM" id="SSF54913">
    <property type="entry name" value="GlnB-like"/>
    <property type="match status" value="1"/>
</dbReference>
<proteinExistence type="predicted"/>
<dbReference type="PANTHER" id="PTHR30115:SF13">
    <property type="entry name" value="PII-LIKE PROTEIN GLNBI"/>
    <property type="match status" value="1"/>
</dbReference>
<dbReference type="Pfam" id="PF00543">
    <property type="entry name" value="P-II"/>
    <property type="match status" value="1"/>
</dbReference>
<dbReference type="PRINTS" id="PR00340">
    <property type="entry name" value="PIIGLNB"/>
</dbReference>
<dbReference type="GO" id="GO:0005829">
    <property type="term" value="C:cytosol"/>
    <property type="evidence" value="ECO:0007669"/>
    <property type="project" value="TreeGrafter"/>
</dbReference>
<keyword evidence="3" id="KW-0804">Transcription</keyword>
<keyword evidence="4" id="KW-0535">Nitrogen fixation</keyword>
<name>A0A2T0BIE0_9CLOT</name>
<evidence type="ECO:0000256" key="2">
    <source>
        <dbReference type="ARBA" id="ARBA00023015"/>
    </source>
</evidence>
<dbReference type="InterPro" id="IPR002187">
    <property type="entry name" value="N-reg_PII"/>
</dbReference>
<dbReference type="EMBL" id="PVXP01000044">
    <property type="protein sequence ID" value="PRR83655.1"/>
    <property type="molecule type" value="Genomic_DNA"/>
</dbReference>
<dbReference type="InterPro" id="IPR011322">
    <property type="entry name" value="N-reg_PII-like_a/b"/>
</dbReference>
<dbReference type="InterPro" id="IPR015867">
    <property type="entry name" value="N-reg_PII/ATP_PRibTrfase_C"/>
</dbReference>
<dbReference type="PANTHER" id="PTHR30115">
    <property type="entry name" value="NITROGEN REGULATORY PROTEIN P-II"/>
    <property type="match status" value="1"/>
</dbReference>
<dbReference type="GO" id="GO:0006808">
    <property type="term" value="P:regulation of nitrogen utilization"/>
    <property type="evidence" value="ECO:0007669"/>
    <property type="project" value="InterPro"/>
</dbReference>
<dbReference type="OrthoDB" id="9802729at2"/>
<dbReference type="PROSITE" id="PS51343">
    <property type="entry name" value="PII_GLNB_DOM"/>
    <property type="match status" value="1"/>
</dbReference>
<evidence type="ECO:0000313" key="6">
    <source>
        <dbReference type="Proteomes" id="UP000237798"/>
    </source>
</evidence>
<dbReference type="Gene3D" id="3.30.70.120">
    <property type="match status" value="1"/>
</dbReference>
<organism evidence="5 6">
    <name type="scientific">Clostridium luticellarii</name>
    <dbReference type="NCBI Taxonomy" id="1691940"/>
    <lineage>
        <taxon>Bacteria</taxon>
        <taxon>Bacillati</taxon>
        <taxon>Bacillota</taxon>
        <taxon>Clostridia</taxon>
        <taxon>Eubacteriales</taxon>
        <taxon>Clostridiaceae</taxon>
        <taxon>Clostridium</taxon>
    </lineage>
</organism>
<evidence type="ECO:0000256" key="1">
    <source>
        <dbReference type="ARBA" id="ARBA00002440"/>
    </source>
</evidence>
<dbReference type="SMART" id="SM00938">
    <property type="entry name" value="P-II"/>
    <property type="match status" value="1"/>
</dbReference>
<gene>
    <name evidence="5" type="primary">glnB_1</name>
    <name evidence="5" type="ORF">CLLU_25810</name>
</gene>
<dbReference type="GO" id="GO:0030234">
    <property type="term" value="F:enzyme regulator activity"/>
    <property type="evidence" value="ECO:0007669"/>
    <property type="project" value="InterPro"/>
</dbReference>
<dbReference type="AlphaFoldDB" id="A0A2T0BIE0"/>
<comment type="function">
    <text evidence="1">Could be involved in the regulation of nitrogen fixation.</text>
</comment>
<evidence type="ECO:0000256" key="4">
    <source>
        <dbReference type="ARBA" id="ARBA00023231"/>
    </source>
</evidence>
<evidence type="ECO:0000313" key="5">
    <source>
        <dbReference type="EMBL" id="PRR83655.1"/>
    </source>
</evidence>
<protein>
    <submittedName>
        <fullName evidence="5">Nitrogen regulatory protein P-II</fullName>
    </submittedName>
</protein>
<dbReference type="RefSeq" id="WP_106010180.1">
    <property type="nucleotide sequence ID" value="NZ_JALCPJ010000001.1"/>
</dbReference>
<reference evidence="5 6" key="1">
    <citation type="submission" date="2018-03" db="EMBL/GenBank/DDBJ databases">
        <title>Genome sequence of Clostridium luticellarii DSM 29923.</title>
        <authorList>
            <person name="Poehlein A."/>
            <person name="Daniel R."/>
        </authorList>
    </citation>
    <scope>NUCLEOTIDE SEQUENCE [LARGE SCALE GENOMIC DNA]</scope>
    <source>
        <strain evidence="5 6">DSM 29923</strain>
    </source>
</reference>
<evidence type="ECO:0000256" key="3">
    <source>
        <dbReference type="ARBA" id="ARBA00023163"/>
    </source>
</evidence>
<dbReference type="Proteomes" id="UP000237798">
    <property type="component" value="Unassembled WGS sequence"/>
</dbReference>
<keyword evidence="2" id="KW-0805">Transcription regulation</keyword>
<accession>A0A2T0BIE0</accession>
<keyword evidence="6" id="KW-1185">Reference proteome</keyword>
<dbReference type="GO" id="GO:0005524">
    <property type="term" value="F:ATP binding"/>
    <property type="evidence" value="ECO:0007669"/>
    <property type="project" value="TreeGrafter"/>
</dbReference>
<comment type="caution">
    <text evidence="5">The sequence shown here is derived from an EMBL/GenBank/DDBJ whole genome shotgun (WGS) entry which is preliminary data.</text>
</comment>